<organism evidence="1 2">
    <name type="scientific">Rhodopirellula baltica SWK14</name>
    <dbReference type="NCBI Taxonomy" id="993516"/>
    <lineage>
        <taxon>Bacteria</taxon>
        <taxon>Pseudomonadati</taxon>
        <taxon>Planctomycetota</taxon>
        <taxon>Planctomycetia</taxon>
        <taxon>Pirellulales</taxon>
        <taxon>Pirellulaceae</taxon>
        <taxon>Rhodopirellula</taxon>
    </lineage>
</organism>
<evidence type="ECO:0000313" key="2">
    <source>
        <dbReference type="Proteomes" id="UP000010959"/>
    </source>
</evidence>
<protein>
    <submittedName>
        <fullName evidence="1">Uncharacterized protein</fullName>
    </submittedName>
</protein>
<reference evidence="1 2" key="1">
    <citation type="journal article" date="2013" name="Mar. Genomics">
        <title>Expression of sulfatases in Rhodopirellula baltica and the diversity of sulfatases in the genus Rhodopirellula.</title>
        <authorList>
            <person name="Wegner C.E."/>
            <person name="Richter-Heitmann T."/>
            <person name="Klindworth A."/>
            <person name="Klockow C."/>
            <person name="Richter M."/>
            <person name="Achstetter T."/>
            <person name="Glockner F.O."/>
            <person name="Harder J."/>
        </authorList>
    </citation>
    <scope>NUCLEOTIDE SEQUENCE [LARGE SCALE GENOMIC DNA]</scope>
    <source>
        <strain evidence="1 2">SWK14</strain>
    </source>
</reference>
<accession>L7CCI0</accession>
<name>L7CCI0_RHOBT</name>
<evidence type="ECO:0000313" key="1">
    <source>
        <dbReference type="EMBL" id="ELP31914.1"/>
    </source>
</evidence>
<gene>
    <name evidence="1" type="ORF">RBSWK_04069</name>
</gene>
<dbReference type="AlphaFoldDB" id="L7CCI0"/>
<dbReference type="Proteomes" id="UP000010959">
    <property type="component" value="Unassembled WGS sequence"/>
</dbReference>
<comment type="caution">
    <text evidence="1">The sequence shown here is derived from an EMBL/GenBank/DDBJ whole genome shotgun (WGS) entry which is preliminary data.</text>
</comment>
<dbReference type="EMBL" id="AMWG01000117">
    <property type="protein sequence ID" value="ELP31914.1"/>
    <property type="molecule type" value="Genomic_DNA"/>
</dbReference>
<proteinExistence type="predicted"/>
<sequence>MFTANQIRIAMDLARMCWRNSFPLRDPMPLSLCGPRWTDAIDGFVWAGIRREIKALLL</sequence>